<dbReference type="EMBL" id="JH687920">
    <property type="protein sequence ID" value="EJD34791.1"/>
    <property type="molecule type" value="Genomic_DNA"/>
</dbReference>
<dbReference type="OrthoDB" id="5599163at2759"/>
<reference evidence="2" key="1">
    <citation type="journal article" date="2012" name="Science">
        <title>The Paleozoic origin of enzymatic lignin decomposition reconstructed from 31 fungal genomes.</title>
        <authorList>
            <person name="Floudas D."/>
            <person name="Binder M."/>
            <person name="Riley R."/>
            <person name="Barry K."/>
            <person name="Blanchette R.A."/>
            <person name="Henrissat B."/>
            <person name="Martinez A.T."/>
            <person name="Otillar R."/>
            <person name="Spatafora J.W."/>
            <person name="Yadav J.S."/>
            <person name="Aerts A."/>
            <person name="Benoit I."/>
            <person name="Boyd A."/>
            <person name="Carlson A."/>
            <person name="Copeland A."/>
            <person name="Coutinho P.M."/>
            <person name="de Vries R.P."/>
            <person name="Ferreira P."/>
            <person name="Findley K."/>
            <person name="Foster B."/>
            <person name="Gaskell J."/>
            <person name="Glotzer D."/>
            <person name="Gorecki P."/>
            <person name="Heitman J."/>
            <person name="Hesse C."/>
            <person name="Hori C."/>
            <person name="Igarashi K."/>
            <person name="Jurgens J.A."/>
            <person name="Kallen N."/>
            <person name="Kersten P."/>
            <person name="Kohler A."/>
            <person name="Kuees U."/>
            <person name="Kumar T.K.A."/>
            <person name="Kuo A."/>
            <person name="LaButti K."/>
            <person name="Larrondo L.F."/>
            <person name="Lindquist E."/>
            <person name="Ling A."/>
            <person name="Lombard V."/>
            <person name="Lucas S."/>
            <person name="Lundell T."/>
            <person name="Martin R."/>
            <person name="McLaughlin D.J."/>
            <person name="Morgenstern I."/>
            <person name="Morin E."/>
            <person name="Murat C."/>
            <person name="Nagy L.G."/>
            <person name="Nolan M."/>
            <person name="Ohm R.A."/>
            <person name="Patyshakuliyeva A."/>
            <person name="Rokas A."/>
            <person name="Ruiz-Duenas F.J."/>
            <person name="Sabat G."/>
            <person name="Salamov A."/>
            <person name="Samejima M."/>
            <person name="Schmutz J."/>
            <person name="Slot J.C."/>
            <person name="St John F."/>
            <person name="Stenlid J."/>
            <person name="Sun H."/>
            <person name="Sun S."/>
            <person name="Syed K."/>
            <person name="Tsang A."/>
            <person name="Wiebenga A."/>
            <person name="Young D."/>
            <person name="Pisabarro A."/>
            <person name="Eastwood D.C."/>
            <person name="Martin F."/>
            <person name="Cullen D."/>
            <person name="Grigoriev I.V."/>
            <person name="Hibbett D.S."/>
        </authorList>
    </citation>
    <scope>NUCLEOTIDE SEQUENCE [LARGE SCALE GENOMIC DNA]</scope>
    <source>
        <strain evidence="2">TFB10046</strain>
    </source>
</reference>
<evidence type="ECO:0000313" key="2">
    <source>
        <dbReference type="Proteomes" id="UP000006514"/>
    </source>
</evidence>
<feature type="non-terminal residue" evidence="1">
    <location>
        <position position="178"/>
    </location>
</feature>
<evidence type="ECO:0008006" key="3">
    <source>
        <dbReference type="Google" id="ProtNLM"/>
    </source>
</evidence>
<sequence length="178" mass="20535">MQQPGDAVSLGKRPYKSALLKVHPKNAPMPEEYRIVRCMPSDPMLSLLHIGPKPPDVVPTEFMTKERMDGVKIDESAHLWEEEKRLFKAIVVANEKSFAWKETERGRFRSDYFPPVKLAVLPHVPWTKRHVPIPPSIREGLVELLKEKIRAGVYEECNSSYRNSWFCVVKKDGRSLQI</sequence>
<keyword evidence="2" id="KW-1185">Reference proteome</keyword>
<protein>
    <recommendedName>
        <fullName evidence="3">DNA/RNA polymerase</fullName>
    </recommendedName>
</protein>
<dbReference type="Proteomes" id="UP000006514">
    <property type="component" value="Unassembled WGS sequence"/>
</dbReference>
<dbReference type="InParanoid" id="J0D741"/>
<dbReference type="SUPFAM" id="SSF56672">
    <property type="entry name" value="DNA/RNA polymerases"/>
    <property type="match status" value="1"/>
</dbReference>
<evidence type="ECO:0000313" key="1">
    <source>
        <dbReference type="EMBL" id="EJD34791.1"/>
    </source>
</evidence>
<dbReference type="OMA" id="WEYPNIP"/>
<dbReference type="KEGG" id="adl:AURDEDRAFT_75862"/>
<name>J0D741_AURST</name>
<dbReference type="InterPro" id="IPR043502">
    <property type="entry name" value="DNA/RNA_pol_sf"/>
</dbReference>
<accession>J0D741</accession>
<proteinExistence type="predicted"/>
<dbReference type="AlphaFoldDB" id="J0D741"/>
<organism evidence="1 2">
    <name type="scientific">Auricularia subglabra (strain TFB-10046 / SS5)</name>
    <name type="common">White-rot fungus</name>
    <name type="synonym">Auricularia delicata (strain TFB10046)</name>
    <dbReference type="NCBI Taxonomy" id="717982"/>
    <lineage>
        <taxon>Eukaryota</taxon>
        <taxon>Fungi</taxon>
        <taxon>Dikarya</taxon>
        <taxon>Basidiomycota</taxon>
        <taxon>Agaricomycotina</taxon>
        <taxon>Agaricomycetes</taxon>
        <taxon>Auriculariales</taxon>
        <taxon>Auriculariaceae</taxon>
        <taxon>Auricularia</taxon>
    </lineage>
</organism>
<gene>
    <name evidence="1" type="ORF">AURDEDRAFT_75862</name>
</gene>